<organism evidence="2 3">
    <name type="scientific">Candidatus Avisuccinivibrio stercorigallinarum</name>
    <dbReference type="NCBI Taxonomy" id="2840704"/>
    <lineage>
        <taxon>Bacteria</taxon>
        <taxon>Pseudomonadati</taxon>
        <taxon>Pseudomonadota</taxon>
        <taxon>Gammaproteobacteria</taxon>
        <taxon>Aeromonadales</taxon>
        <taxon>Succinivibrionaceae</taxon>
        <taxon>Succinivibrionaceae incertae sedis</taxon>
        <taxon>Candidatus Avisuccinivibrio</taxon>
    </lineage>
</organism>
<dbReference type="InterPro" id="IPR007236">
    <property type="entry name" value="SlyX"/>
</dbReference>
<proteinExistence type="predicted"/>
<dbReference type="Pfam" id="PF04102">
    <property type="entry name" value="SlyX"/>
    <property type="match status" value="1"/>
</dbReference>
<reference evidence="2" key="2">
    <citation type="journal article" date="2021" name="PeerJ">
        <title>Extensive microbial diversity within the chicken gut microbiome revealed by metagenomics and culture.</title>
        <authorList>
            <person name="Gilroy R."/>
            <person name="Ravi A."/>
            <person name="Getino M."/>
            <person name="Pursley I."/>
            <person name="Horton D.L."/>
            <person name="Alikhan N.F."/>
            <person name="Baker D."/>
            <person name="Gharbi K."/>
            <person name="Hall N."/>
            <person name="Watson M."/>
            <person name="Adriaenssens E.M."/>
            <person name="Foster-Nyarko E."/>
            <person name="Jarju S."/>
            <person name="Secka A."/>
            <person name="Antonio M."/>
            <person name="Oren A."/>
            <person name="Chaudhuri R.R."/>
            <person name="La Ragione R."/>
            <person name="Hildebrand F."/>
            <person name="Pallen M.J."/>
        </authorList>
    </citation>
    <scope>NUCLEOTIDE SEQUENCE</scope>
    <source>
        <strain evidence="2">17213</strain>
    </source>
</reference>
<comment type="caution">
    <text evidence="2">The sequence shown here is derived from an EMBL/GenBank/DDBJ whole genome shotgun (WGS) entry which is preliminary data.</text>
</comment>
<keyword evidence="1" id="KW-0175">Coiled coil</keyword>
<accession>A0A9D9DBU0</accession>
<dbReference type="Proteomes" id="UP000823631">
    <property type="component" value="Unassembled WGS sequence"/>
</dbReference>
<sequence>MSENIMERSEEGQRAQMLEEKILKLEERMAYLEDELERSNAFIAALLDDCAALKDQVRILAVRQGEISAVCDLKDETPPPHY</sequence>
<evidence type="ECO:0000256" key="1">
    <source>
        <dbReference type="SAM" id="Coils"/>
    </source>
</evidence>
<reference evidence="2" key="1">
    <citation type="submission" date="2020-10" db="EMBL/GenBank/DDBJ databases">
        <authorList>
            <person name="Gilroy R."/>
        </authorList>
    </citation>
    <scope>NUCLEOTIDE SEQUENCE</scope>
    <source>
        <strain evidence="2">17213</strain>
    </source>
</reference>
<evidence type="ECO:0000313" key="2">
    <source>
        <dbReference type="EMBL" id="MBO8415527.1"/>
    </source>
</evidence>
<protein>
    <submittedName>
        <fullName evidence="2">SlyX family protein</fullName>
    </submittedName>
</protein>
<dbReference type="AlphaFoldDB" id="A0A9D9DBU0"/>
<evidence type="ECO:0000313" key="3">
    <source>
        <dbReference type="Proteomes" id="UP000823631"/>
    </source>
</evidence>
<dbReference type="EMBL" id="JADINH010000085">
    <property type="protein sequence ID" value="MBO8415527.1"/>
    <property type="molecule type" value="Genomic_DNA"/>
</dbReference>
<feature type="coiled-coil region" evidence="1">
    <location>
        <begin position="8"/>
        <end position="35"/>
    </location>
</feature>
<gene>
    <name evidence="2" type="ORF">IAB19_03985</name>
</gene>
<name>A0A9D9DBU0_9GAMM</name>